<feature type="domain" description="RiboL-PSP-HEPN" evidence="1">
    <location>
        <begin position="9"/>
        <end position="78"/>
    </location>
</feature>
<evidence type="ECO:0000313" key="2">
    <source>
        <dbReference type="EMBL" id="KKN46938.1"/>
    </source>
</evidence>
<dbReference type="InterPro" id="IPR041519">
    <property type="entry name" value="HEPN_RiboL-PSP"/>
</dbReference>
<accession>A0A0F9TZY2</accession>
<dbReference type="EMBL" id="LAZR01001304">
    <property type="protein sequence ID" value="KKN46938.1"/>
    <property type="molecule type" value="Genomic_DNA"/>
</dbReference>
<organism evidence="2">
    <name type="scientific">marine sediment metagenome</name>
    <dbReference type="NCBI Taxonomy" id="412755"/>
    <lineage>
        <taxon>unclassified sequences</taxon>
        <taxon>metagenomes</taxon>
        <taxon>ecological metagenomes</taxon>
    </lineage>
</organism>
<dbReference type="Pfam" id="PF18735">
    <property type="entry name" value="HEPN_RiboL-PSP"/>
    <property type="match status" value="1"/>
</dbReference>
<gene>
    <name evidence="2" type="ORF">LCGC14_0668040</name>
</gene>
<dbReference type="AlphaFoldDB" id="A0A0F9TZY2"/>
<reference evidence="2" key="1">
    <citation type="journal article" date="2015" name="Nature">
        <title>Complex archaea that bridge the gap between prokaryotes and eukaryotes.</title>
        <authorList>
            <person name="Spang A."/>
            <person name="Saw J.H."/>
            <person name="Jorgensen S.L."/>
            <person name="Zaremba-Niedzwiedzka K."/>
            <person name="Martijn J."/>
            <person name="Lind A.E."/>
            <person name="van Eijk R."/>
            <person name="Schleper C."/>
            <person name="Guy L."/>
            <person name="Ettema T.J."/>
        </authorList>
    </citation>
    <scope>NUCLEOTIDE SEQUENCE</scope>
</reference>
<protein>
    <recommendedName>
        <fullName evidence="1">RiboL-PSP-HEPN domain-containing protein</fullName>
    </recommendedName>
</protein>
<proteinExistence type="predicted"/>
<evidence type="ECO:0000259" key="1">
    <source>
        <dbReference type="Pfam" id="PF18735"/>
    </source>
</evidence>
<name>A0A0F9TZY2_9ZZZZ</name>
<sequence length="92" mass="10990">MINSLLEKRRIFKKITIEFQKKWGTKVPTQFIKDKLSEIVNRRNDVAHKSIASRITKKDLIESIKFLMIMAKLLDKFYKKQISKIYFKAKIS</sequence>
<comment type="caution">
    <text evidence="2">The sequence shown here is derived from an EMBL/GenBank/DDBJ whole genome shotgun (WGS) entry which is preliminary data.</text>
</comment>